<dbReference type="KEGG" id="euz:DVS28_a2814"/>
<evidence type="ECO:0000313" key="2">
    <source>
        <dbReference type="Proteomes" id="UP000264006"/>
    </source>
</evidence>
<dbReference type="SUPFAM" id="SSF55961">
    <property type="entry name" value="Bet v1-like"/>
    <property type="match status" value="1"/>
</dbReference>
<gene>
    <name evidence="1" type="ORF">DVS28_a2814</name>
</gene>
<sequence length="196" mass="21399">MSGVASPTPLEAWDEVFVRCTRQQVNAVIVDPASWGVWWPGMVVEQLDDRRFDLTITARAPIPARHHLVVTVDRVRPRDKGLEFSVSGDLDGSGEFFHLDGPRGVVVNHLLRGTTSRRLPRIWLAAHRAIVRAGLTSLKDRMEGGLPPGTEPDRALLAHQAEEMRIFAQEVAQDLAEKAAMAAAAQDATSQPGEGG</sequence>
<dbReference type="EMBL" id="CP031165">
    <property type="protein sequence ID" value="AXV07493.1"/>
    <property type="molecule type" value="Genomic_DNA"/>
</dbReference>
<dbReference type="Proteomes" id="UP000264006">
    <property type="component" value="Chromosome"/>
</dbReference>
<dbReference type="OrthoDB" id="3826327at2"/>
<evidence type="ECO:0000313" key="1">
    <source>
        <dbReference type="EMBL" id="AXV07493.1"/>
    </source>
</evidence>
<protein>
    <recommendedName>
        <fullName evidence="3">Polyketide cyclase / dehydrase and lipid transport</fullName>
    </recommendedName>
</protein>
<proteinExistence type="predicted"/>
<evidence type="ECO:0008006" key="3">
    <source>
        <dbReference type="Google" id="ProtNLM"/>
    </source>
</evidence>
<reference evidence="1 2" key="1">
    <citation type="submission" date="2018-09" db="EMBL/GenBank/DDBJ databases">
        <title>Complete genome sequence of Euzebya sp. DY32-46 isolated from seawater of Pacific Ocean.</title>
        <authorList>
            <person name="Xu L."/>
            <person name="Wu Y.-H."/>
            <person name="Xu X.-W."/>
        </authorList>
    </citation>
    <scope>NUCLEOTIDE SEQUENCE [LARGE SCALE GENOMIC DNA]</scope>
    <source>
        <strain evidence="1 2">DY32-46</strain>
    </source>
</reference>
<organism evidence="1 2">
    <name type="scientific">Euzebya pacifica</name>
    <dbReference type="NCBI Taxonomy" id="1608957"/>
    <lineage>
        <taxon>Bacteria</taxon>
        <taxon>Bacillati</taxon>
        <taxon>Actinomycetota</taxon>
        <taxon>Nitriliruptoria</taxon>
        <taxon>Euzebyales</taxon>
    </lineage>
</organism>
<dbReference type="Gene3D" id="3.30.530.20">
    <property type="match status" value="1"/>
</dbReference>
<name>A0A346XZ46_9ACTN</name>
<dbReference type="AlphaFoldDB" id="A0A346XZ46"/>
<keyword evidence="2" id="KW-1185">Reference proteome</keyword>
<dbReference type="InterPro" id="IPR023393">
    <property type="entry name" value="START-like_dom_sf"/>
</dbReference>
<accession>A0A346XZ46</accession>